<dbReference type="STRING" id="354355.SAMN05660816_05047"/>
<reference evidence="3" key="1">
    <citation type="submission" date="2016-04" db="EMBL/GenBank/DDBJ databases">
        <authorList>
            <person name="Chen L."/>
            <person name="Zhuang W."/>
            <person name="Wang G."/>
        </authorList>
    </citation>
    <scope>NUCLEOTIDE SEQUENCE [LARGE SCALE GENOMIC DNA]</scope>
    <source>
        <strain evidence="3">17621</strain>
    </source>
</reference>
<feature type="domain" description="Phage tail collar" evidence="1">
    <location>
        <begin position="6"/>
        <end position="62"/>
    </location>
</feature>
<dbReference type="EMBL" id="LVXG01000002">
    <property type="protein sequence ID" value="OQP55902.1"/>
    <property type="molecule type" value="Genomic_DNA"/>
</dbReference>
<dbReference type="RefSeq" id="WP_081197107.1">
    <property type="nucleotide sequence ID" value="NZ_FOCZ01000010.1"/>
</dbReference>
<proteinExistence type="predicted"/>
<dbReference type="Pfam" id="PF07484">
    <property type="entry name" value="Collar"/>
    <property type="match status" value="1"/>
</dbReference>
<evidence type="ECO:0000259" key="1">
    <source>
        <dbReference type="Pfam" id="PF07484"/>
    </source>
</evidence>
<name>A0A1V9FCA4_9BACT</name>
<dbReference type="InterPro" id="IPR011083">
    <property type="entry name" value="Phage_tail_collar_dom"/>
</dbReference>
<dbReference type="SUPFAM" id="SSF88874">
    <property type="entry name" value="Receptor-binding domain of short tail fibre protein gp12"/>
    <property type="match status" value="1"/>
</dbReference>
<accession>A0A1V9FCA4</accession>
<dbReference type="OrthoDB" id="9810174at2"/>
<evidence type="ECO:0000313" key="2">
    <source>
        <dbReference type="EMBL" id="OQP55902.1"/>
    </source>
</evidence>
<organism evidence="2 3">
    <name type="scientific">Niastella yeongjuensis</name>
    <dbReference type="NCBI Taxonomy" id="354355"/>
    <lineage>
        <taxon>Bacteria</taxon>
        <taxon>Pseudomonadati</taxon>
        <taxon>Bacteroidota</taxon>
        <taxon>Chitinophagia</taxon>
        <taxon>Chitinophagales</taxon>
        <taxon>Chitinophagaceae</taxon>
        <taxon>Niastella</taxon>
    </lineage>
</organism>
<dbReference type="Proteomes" id="UP000192610">
    <property type="component" value="Unassembled WGS sequence"/>
</dbReference>
<sequence length="177" mass="18863">MDGYVGEIRLFAADFEPQGWAFCHGQFLAVSQYLELFSVIGNTYGGDAITTFALPDYRGRAPIGFGSGNSLSTYTLGQQTGTTTNTLTTDQLPAHTHQIIGSIAASASTQAPDSDSPMGNYFASGDGTAKFDSQHDGVTMNYNITLNNSGNNTPLDNRMPFQAIHYIICLSGIIATT</sequence>
<dbReference type="AlphaFoldDB" id="A0A1V9FCA4"/>
<protein>
    <recommendedName>
        <fullName evidence="1">Phage tail collar domain-containing protein</fullName>
    </recommendedName>
</protein>
<dbReference type="Gene3D" id="3.90.1340.10">
    <property type="entry name" value="Phage tail collar domain"/>
    <property type="match status" value="1"/>
</dbReference>
<evidence type="ECO:0000313" key="3">
    <source>
        <dbReference type="Proteomes" id="UP000192610"/>
    </source>
</evidence>
<comment type="caution">
    <text evidence="2">The sequence shown here is derived from an EMBL/GenBank/DDBJ whole genome shotgun (WGS) entry which is preliminary data.</text>
</comment>
<keyword evidence="3" id="KW-1185">Reference proteome</keyword>
<dbReference type="InterPro" id="IPR037053">
    <property type="entry name" value="Phage_tail_collar_dom_sf"/>
</dbReference>
<gene>
    <name evidence="2" type="ORF">A4H97_20135</name>
</gene>